<keyword evidence="10 14" id="KW-1133">Transmembrane helix</keyword>
<dbReference type="GO" id="GO:0016020">
    <property type="term" value="C:membrane"/>
    <property type="evidence" value="ECO:0007669"/>
    <property type="project" value="UniProtKB-SubCell"/>
</dbReference>
<accession>A0A139IA82</accession>
<dbReference type="InterPro" id="IPR001841">
    <property type="entry name" value="Znf_RING"/>
</dbReference>
<dbReference type="GO" id="GO:0016567">
    <property type="term" value="P:protein ubiquitination"/>
    <property type="evidence" value="ECO:0007669"/>
    <property type="project" value="TreeGrafter"/>
</dbReference>
<feature type="chain" id="PRO_5007297309" description="RING-type E3 ubiquitin transferase" evidence="15">
    <location>
        <begin position="26"/>
        <end position="577"/>
    </location>
</feature>
<name>A0A139IA82_9PEZI</name>
<evidence type="ECO:0000256" key="7">
    <source>
        <dbReference type="ARBA" id="ARBA00022771"/>
    </source>
</evidence>
<keyword evidence="4" id="KW-0808">Transferase</keyword>
<feature type="compositionally biased region" description="Basic residues" evidence="13">
    <location>
        <begin position="509"/>
        <end position="521"/>
    </location>
</feature>
<feature type="domain" description="RING-type" evidence="16">
    <location>
        <begin position="363"/>
        <end position="405"/>
    </location>
</feature>
<dbReference type="PROSITE" id="PS50089">
    <property type="entry name" value="ZF_RING_2"/>
    <property type="match status" value="1"/>
</dbReference>
<gene>
    <name evidence="17" type="ORF">AC579_50</name>
</gene>
<keyword evidence="18" id="KW-1185">Reference proteome</keyword>
<reference evidence="17 18" key="1">
    <citation type="submission" date="2015-07" db="EMBL/GenBank/DDBJ databases">
        <title>Comparative genomics of the Sigatoka disease complex on banana suggests a link between parallel evolutionary changes in Pseudocercospora fijiensis and Pseudocercospora eumusae and increased virulence on the banana host.</title>
        <authorList>
            <person name="Chang T.-C."/>
            <person name="Salvucci A."/>
            <person name="Crous P.W."/>
            <person name="Stergiopoulos I."/>
        </authorList>
    </citation>
    <scope>NUCLEOTIDE SEQUENCE [LARGE SCALE GENOMIC DNA]</scope>
    <source>
        <strain evidence="17 18">CBS 116634</strain>
    </source>
</reference>
<evidence type="ECO:0000259" key="16">
    <source>
        <dbReference type="PROSITE" id="PS50089"/>
    </source>
</evidence>
<evidence type="ECO:0000256" key="14">
    <source>
        <dbReference type="SAM" id="Phobius"/>
    </source>
</evidence>
<evidence type="ECO:0000256" key="11">
    <source>
        <dbReference type="ARBA" id="ARBA00023136"/>
    </source>
</evidence>
<evidence type="ECO:0000256" key="8">
    <source>
        <dbReference type="ARBA" id="ARBA00022786"/>
    </source>
</evidence>
<dbReference type="SUPFAM" id="SSF57850">
    <property type="entry name" value="RING/U-box"/>
    <property type="match status" value="1"/>
</dbReference>
<dbReference type="PANTHER" id="PTHR45977:SF4">
    <property type="entry name" value="RING-TYPE DOMAIN-CONTAINING PROTEIN"/>
    <property type="match status" value="1"/>
</dbReference>
<dbReference type="GO" id="GO:0006511">
    <property type="term" value="P:ubiquitin-dependent protein catabolic process"/>
    <property type="evidence" value="ECO:0007669"/>
    <property type="project" value="TreeGrafter"/>
</dbReference>
<dbReference type="STRING" id="113226.A0A139IA82"/>
<feature type="compositionally biased region" description="Polar residues" evidence="13">
    <location>
        <begin position="481"/>
        <end position="493"/>
    </location>
</feature>
<comment type="catalytic activity">
    <reaction evidence="1">
        <text>S-ubiquitinyl-[E2 ubiquitin-conjugating enzyme]-L-cysteine + [acceptor protein]-L-lysine = [E2 ubiquitin-conjugating enzyme]-L-cysteine + N(6)-ubiquitinyl-[acceptor protein]-L-lysine.</text>
        <dbReference type="EC" id="2.3.2.27"/>
    </reaction>
</comment>
<dbReference type="InterPro" id="IPR013083">
    <property type="entry name" value="Znf_RING/FYVE/PHD"/>
</dbReference>
<dbReference type="GO" id="GO:0061630">
    <property type="term" value="F:ubiquitin protein ligase activity"/>
    <property type="evidence" value="ECO:0007669"/>
    <property type="project" value="UniProtKB-EC"/>
</dbReference>
<feature type="transmembrane region" description="Helical" evidence="14">
    <location>
        <begin position="207"/>
        <end position="233"/>
    </location>
</feature>
<evidence type="ECO:0000313" key="18">
    <source>
        <dbReference type="Proteomes" id="UP000073492"/>
    </source>
</evidence>
<feature type="compositionally biased region" description="Polar residues" evidence="13">
    <location>
        <begin position="182"/>
        <end position="201"/>
    </location>
</feature>
<evidence type="ECO:0000256" key="2">
    <source>
        <dbReference type="ARBA" id="ARBA00004141"/>
    </source>
</evidence>
<feature type="region of interest" description="Disordered" evidence="13">
    <location>
        <begin position="479"/>
        <end position="577"/>
    </location>
</feature>
<proteinExistence type="predicted"/>
<comment type="subcellular location">
    <subcellularLocation>
        <location evidence="2">Membrane</location>
        <topology evidence="2">Multi-pass membrane protein</topology>
    </subcellularLocation>
</comment>
<dbReference type="EMBL" id="LFZO01000188">
    <property type="protein sequence ID" value="KXT11640.1"/>
    <property type="molecule type" value="Genomic_DNA"/>
</dbReference>
<comment type="caution">
    <text evidence="17">The sequence shown here is derived from an EMBL/GenBank/DDBJ whole genome shotgun (WGS) entry which is preliminary data.</text>
</comment>
<dbReference type="PANTHER" id="PTHR45977">
    <property type="entry name" value="TARGET OF ERK KINASE MPK-1"/>
    <property type="match status" value="1"/>
</dbReference>
<keyword evidence="9" id="KW-0862">Zinc</keyword>
<dbReference type="AlphaFoldDB" id="A0A139IA82"/>
<evidence type="ECO:0000256" key="15">
    <source>
        <dbReference type="SAM" id="SignalP"/>
    </source>
</evidence>
<evidence type="ECO:0000256" key="13">
    <source>
        <dbReference type="SAM" id="MobiDB-lite"/>
    </source>
</evidence>
<dbReference type="Proteomes" id="UP000073492">
    <property type="component" value="Unassembled WGS sequence"/>
</dbReference>
<dbReference type="CDD" id="cd16454">
    <property type="entry name" value="RING-H2_PA-TM-RING"/>
    <property type="match status" value="1"/>
</dbReference>
<sequence length="577" mass="62082">MHRFTSTTIWIAATLVVALTLPSLAQTIAPTNTTNDPNYGGPMEFGLHHTGSPVAAFPIIPLTQAGATDIPGNGLTGSTRLADAADQLDITSDDIVLISCDPYSGNIQPSDVFATAENHNAAAIVFYSQTAQSCHAAELGGYRWIYTLKSQNTSMDMLQVLQDLDGSGDGHPTYGTILNRDAATNTSTGNSSNGQPSNPLGPSPSTAVAMIILYSITGVITALFLVIIITGALRAHRHPERYGPRNGIGRPRQTRARGIARAMLDSIPIVKVGNRQDDHPKPAEVELENGQHGHVEYVGDHARATDEVPKDDAAEATAADSTTRDMNALPTTTDGAAEESGIAAAVGSSERLPTAQHEDSQGCSICTEDFEVGQDQRVLPCDHRFHPECIDPWLLNVSGTCPLCRIDLRPSDTESHETDTDEFGNPVRPEEEPLAPPLEGGQRRASVRRSLMLGLMGVTRPERMTREERIRALREYRERNLASSQGSEQGQADSTAAVASTVEAETSRRSRLRNAFRIRTRRTGEQPAIQEEPQTVAEPRRPEAAHLAPETMEDRDAAQGSTEPASAADDADQPSRS</sequence>
<feature type="compositionally biased region" description="Low complexity" evidence="13">
    <location>
        <begin position="494"/>
        <end position="504"/>
    </location>
</feature>
<evidence type="ECO:0000256" key="12">
    <source>
        <dbReference type="PROSITE-ProRule" id="PRU00175"/>
    </source>
</evidence>
<organism evidence="17 18">
    <name type="scientific">Pseudocercospora musae</name>
    <dbReference type="NCBI Taxonomy" id="113226"/>
    <lineage>
        <taxon>Eukaryota</taxon>
        <taxon>Fungi</taxon>
        <taxon>Dikarya</taxon>
        <taxon>Ascomycota</taxon>
        <taxon>Pezizomycotina</taxon>
        <taxon>Dothideomycetes</taxon>
        <taxon>Dothideomycetidae</taxon>
        <taxon>Mycosphaerellales</taxon>
        <taxon>Mycosphaerellaceae</taxon>
        <taxon>Pseudocercospora</taxon>
    </lineage>
</organism>
<dbReference type="SMART" id="SM00184">
    <property type="entry name" value="RING"/>
    <property type="match status" value="1"/>
</dbReference>
<feature type="region of interest" description="Disordered" evidence="13">
    <location>
        <begin position="174"/>
        <end position="201"/>
    </location>
</feature>
<feature type="signal peptide" evidence="15">
    <location>
        <begin position="1"/>
        <end position="25"/>
    </location>
</feature>
<keyword evidence="7 12" id="KW-0863">Zinc-finger</keyword>
<keyword evidence="6" id="KW-0479">Metal-binding</keyword>
<dbReference type="Pfam" id="PF13639">
    <property type="entry name" value="zf-RING_2"/>
    <property type="match status" value="1"/>
</dbReference>
<evidence type="ECO:0000256" key="9">
    <source>
        <dbReference type="ARBA" id="ARBA00022833"/>
    </source>
</evidence>
<keyword evidence="15" id="KW-0732">Signal</keyword>
<evidence type="ECO:0000256" key="5">
    <source>
        <dbReference type="ARBA" id="ARBA00022692"/>
    </source>
</evidence>
<evidence type="ECO:0000256" key="6">
    <source>
        <dbReference type="ARBA" id="ARBA00022723"/>
    </source>
</evidence>
<keyword evidence="8" id="KW-0833">Ubl conjugation pathway</keyword>
<evidence type="ECO:0000256" key="3">
    <source>
        <dbReference type="ARBA" id="ARBA00012483"/>
    </source>
</evidence>
<evidence type="ECO:0000256" key="4">
    <source>
        <dbReference type="ARBA" id="ARBA00022679"/>
    </source>
</evidence>
<dbReference type="Gene3D" id="3.30.40.10">
    <property type="entry name" value="Zinc/RING finger domain, C3HC4 (zinc finger)"/>
    <property type="match status" value="1"/>
</dbReference>
<keyword evidence="11 14" id="KW-0472">Membrane</keyword>
<feature type="region of interest" description="Disordered" evidence="13">
    <location>
        <begin position="410"/>
        <end position="444"/>
    </location>
</feature>
<feature type="region of interest" description="Disordered" evidence="13">
    <location>
        <begin position="316"/>
        <end position="337"/>
    </location>
</feature>
<evidence type="ECO:0000313" key="17">
    <source>
        <dbReference type="EMBL" id="KXT11640.1"/>
    </source>
</evidence>
<evidence type="ECO:0000256" key="10">
    <source>
        <dbReference type="ARBA" id="ARBA00022989"/>
    </source>
</evidence>
<dbReference type="EC" id="2.3.2.27" evidence="3"/>
<keyword evidence="5 14" id="KW-0812">Transmembrane</keyword>
<protein>
    <recommendedName>
        <fullName evidence="3">RING-type E3 ubiquitin transferase</fullName>
        <ecNumber evidence="3">2.3.2.27</ecNumber>
    </recommendedName>
</protein>
<evidence type="ECO:0000256" key="1">
    <source>
        <dbReference type="ARBA" id="ARBA00000900"/>
    </source>
</evidence>
<dbReference type="GO" id="GO:0008270">
    <property type="term" value="F:zinc ion binding"/>
    <property type="evidence" value="ECO:0007669"/>
    <property type="project" value="UniProtKB-KW"/>
</dbReference>